<dbReference type="Gene3D" id="2.40.30.10">
    <property type="entry name" value="Translation factors"/>
    <property type="match status" value="1"/>
</dbReference>
<dbReference type="GO" id="GO:0050660">
    <property type="term" value="F:flavin adenine dinucleotide binding"/>
    <property type="evidence" value="ECO:0007669"/>
    <property type="project" value="InterPro"/>
</dbReference>
<dbReference type="KEGG" id="paur:FGL86_03095"/>
<dbReference type="SUPFAM" id="SSF52218">
    <property type="entry name" value="Flavoproteins"/>
    <property type="match status" value="1"/>
</dbReference>
<protein>
    <recommendedName>
        <fullName evidence="11">Sulfite reductase [NADPH] flavoprotein alpha-component</fullName>
        <shortName evidence="11">SiR-FP</shortName>
        <ecNumber evidence="11">1.8.1.2</ecNumber>
    </recommendedName>
</protein>
<keyword evidence="7 11" id="KW-0249">Electron transport</keyword>
<dbReference type="InterPro" id="IPR001709">
    <property type="entry name" value="Flavoprot_Pyr_Nucl_cyt_Rdtase"/>
</dbReference>
<dbReference type="InterPro" id="IPR017938">
    <property type="entry name" value="Riboflavin_synthase-like_b-brl"/>
</dbReference>
<dbReference type="Gene3D" id="1.20.990.10">
    <property type="entry name" value="NADPH-cytochrome p450 Reductase, Chain A, domain 3"/>
    <property type="match status" value="1"/>
</dbReference>
<feature type="binding site" evidence="12">
    <location>
        <begin position="421"/>
        <end position="424"/>
    </location>
    <ligand>
        <name>FAD</name>
        <dbReference type="ChEBI" id="CHEBI:57692"/>
    </ligand>
</feature>
<evidence type="ECO:0000256" key="11">
    <source>
        <dbReference type="PIRNR" id="PIRNR000207"/>
    </source>
</evidence>
<organism evidence="16 17">
    <name type="scientific">Pistricoccus aurantiacus</name>
    <dbReference type="NCBI Taxonomy" id="1883414"/>
    <lineage>
        <taxon>Bacteria</taxon>
        <taxon>Pseudomonadati</taxon>
        <taxon>Pseudomonadota</taxon>
        <taxon>Gammaproteobacteria</taxon>
        <taxon>Oceanospirillales</taxon>
        <taxon>Halomonadaceae</taxon>
        <taxon>Pistricoccus</taxon>
    </lineage>
</organism>
<evidence type="ECO:0000256" key="1">
    <source>
        <dbReference type="ARBA" id="ARBA00022448"/>
    </source>
</evidence>
<sequence length="601" mass="66818">MHSNALDATNSPLTVEQAGAVNRLIEALSADQRTWLSGYLTGVNAAASAQPAPSQAPAAHPLTILYGSETGNAEGVARQLGEQALARGLDARVVDLADYKHKELRQEARLVIVTATHGEGEPPDPAADFYEFLHGRKAPKLKECLFAVLGLGDSSYEFFCQTGQDFDRRLEALGAERLSPRLDCDVDYEEPAQAWITQLLDALASRSDTPAPGAEPAALTPQDSPQATRYDRQHPFLAEVLECQGLNGRGSPKETYHLELSLEGAGLDYQPGDILCLLPRNREAEVSALLDALGLDPEERVESHSGGRSLFEALRDDYEITTLTPPVVEAYAARIEAPAIGELLAKERRGELMDYLYGRHLIDLVLEYPGANLDAPALLGMLRKLQPREYSIASSHLANPEEVHLTVAAVRYTSFERERHGVASTYLCDLIEPGDRVPIYLRTNKHFRLPDNPETPLIMVGPGTGVAPFRAFLQQREELGASGPSWLFFGNPHFRTDFLYQTEFQDWLKRGVLSRLDVAFSRDEAEKIYVQQRLRERGGEVYRWLEDGAHFYVCGDAERMAPDVNDALIEIVREHGGHSKEAATDYVKQLQRDKRYQRDVY</sequence>
<dbReference type="OrthoDB" id="9816402at2"/>
<feature type="binding site" evidence="12">
    <location>
        <position position="412"/>
    </location>
    <ligand>
        <name>FAD</name>
        <dbReference type="ChEBI" id="CHEBI:57692"/>
    </ligand>
</feature>
<dbReference type="EC" id="1.8.1.2" evidence="11"/>
<dbReference type="GO" id="GO:0005829">
    <property type="term" value="C:cytosol"/>
    <property type="evidence" value="ECO:0007669"/>
    <property type="project" value="TreeGrafter"/>
</dbReference>
<dbReference type="SUPFAM" id="SSF52343">
    <property type="entry name" value="Ferredoxin reductase-like, C-terminal NADP-linked domain"/>
    <property type="match status" value="1"/>
</dbReference>
<comment type="subunit">
    <text evidence="11">Alpha(8)-beta(8). The alpha component is a flavoprotein, the beta component is a hemoprotein.</text>
</comment>
<evidence type="ECO:0000256" key="10">
    <source>
        <dbReference type="ARBA" id="ARBA00052219"/>
    </source>
</evidence>
<dbReference type="PANTHER" id="PTHR19384:SF128">
    <property type="entry name" value="NADPH OXIDOREDUCTASE A"/>
    <property type="match status" value="1"/>
</dbReference>
<feature type="domain" description="Flavodoxin-like" evidence="14">
    <location>
        <begin position="62"/>
        <end position="200"/>
    </location>
</feature>
<proteinExistence type="predicted"/>
<dbReference type="EMBL" id="CP042382">
    <property type="protein sequence ID" value="QEA38157.1"/>
    <property type="molecule type" value="Genomic_DNA"/>
</dbReference>
<dbReference type="RefSeq" id="WP_147183225.1">
    <property type="nucleotide sequence ID" value="NZ_CP042382.1"/>
</dbReference>
<dbReference type="PROSITE" id="PS50902">
    <property type="entry name" value="FLAVODOXIN_LIKE"/>
    <property type="match status" value="1"/>
</dbReference>
<keyword evidence="3 11" id="KW-0285">Flavoprotein</keyword>
<gene>
    <name evidence="16" type="ORF">FGL86_03095</name>
</gene>
<dbReference type="InterPro" id="IPR023173">
    <property type="entry name" value="NADPH_Cyt_P450_Rdtase_alpha"/>
</dbReference>
<keyword evidence="5 11" id="KW-0274">FAD</keyword>
<evidence type="ECO:0000256" key="4">
    <source>
        <dbReference type="ARBA" id="ARBA00022643"/>
    </source>
</evidence>
<evidence type="ECO:0000256" key="2">
    <source>
        <dbReference type="ARBA" id="ARBA00022605"/>
    </source>
</evidence>
<comment type="cofactor">
    <cofactor evidence="11 12">
        <name>FAD</name>
        <dbReference type="ChEBI" id="CHEBI:57692"/>
    </cofactor>
    <text evidence="11 12">Binds 1 FAD per subunit.</text>
</comment>
<feature type="binding site" evidence="12">
    <location>
        <begin position="527"/>
        <end position="531"/>
    </location>
    <ligand>
        <name>NADP(+)</name>
        <dbReference type="ChEBI" id="CHEBI:58349"/>
    </ligand>
</feature>
<feature type="binding site" evidence="12">
    <location>
        <begin position="521"/>
        <end position="522"/>
    </location>
    <ligand>
        <name>NADP(+)</name>
        <dbReference type="ChEBI" id="CHEBI:58349"/>
    </ligand>
</feature>
<dbReference type="Pfam" id="PF00667">
    <property type="entry name" value="FAD_binding_1"/>
    <property type="match status" value="2"/>
</dbReference>
<name>A0A5B8SQ60_9GAMM</name>
<keyword evidence="2 11" id="KW-0028">Amino-acid biosynthesis</keyword>
<feature type="domain" description="FAD-binding FR-type" evidence="15">
    <location>
        <begin position="233"/>
        <end position="450"/>
    </location>
</feature>
<dbReference type="PANTHER" id="PTHR19384">
    <property type="entry name" value="NITRIC OXIDE SYNTHASE-RELATED"/>
    <property type="match status" value="1"/>
</dbReference>
<evidence type="ECO:0000256" key="7">
    <source>
        <dbReference type="ARBA" id="ARBA00022982"/>
    </source>
</evidence>
<evidence type="ECO:0000256" key="8">
    <source>
        <dbReference type="ARBA" id="ARBA00023002"/>
    </source>
</evidence>
<feature type="region of interest" description="Disordered" evidence="13">
    <location>
        <begin position="206"/>
        <end position="228"/>
    </location>
</feature>
<keyword evidence="1 11" id="KW-0813">Transport</keyword>
<accession>A0A5B8SQ60</accession>
<dbReference type="PRINTS" id="PR00369">
    <property type="entry name" value="FLAVODOXIN"/>
</dbReference>
<dbReference type="GO" id="GO:0019344">
    <property type="term" value="P:cysteine biosynthetic process"/>
    <property type="evidence" value="ECO:0007669"/>
    <property type="project" value="UniProtKB-KW"/>
</dbReference>
<dbReference type="InterPro" id="IPR039261">
    <property type="entry name" value="FNR_nucleotide-bd"/>
</dbReference>
<dbReference type="InterPro" id="IPR001433">
    <property type="entry name" value="OxRdtase_FAD/NAD-bd"/>
</dbReference>
<feature type="binding site" evidence="12">
    <location>
        <begin position="406"/>
        <end position="408"/>
    </location>
    <ligand>
        <name>FAD</name>
        <dbReference type="ChEBI" id="CHEBI:57692"/>
    </ligand>
</feature>
<dbReference type="GO" id="GO:0004783">
    <property type="term" value="F:sulfite reductase (NADPH) activity"/>
    <property type="evidence" value="ECO:0007669"/>
    <property type="project" value="UniProtKB-EC"/>
</dbReference>
<dbReference type="GO" id="GO:0070814">
    <property type="term" value="P:hydrogen sulfide biosynthetic process"/>
    <property type="evidence" value="ECO:0007669"/>
    <property type="project" value="UniProtKB-UniPathway"/>
</dbReference>
<keyword evidence="6 11" id="KW-0521">NADP</keyword>
<feature type="binding site" evidence="12">
    <location>
        <position position="321"/>
    </location>
    <ligand>
        <name>FAD</name>
        <dbReference type="ChEBI" id="CHEBI:57692"/>
    </ligand>
</feature>
<comment type="catalytic activity">
    <reaction evidence="10 11">
        <text>hydrogen sulfide + 3 NADP(+) + 3 H2O = sulfite + 3 NADPH + 4 H(+)</text>
        <dbReference type="Rhea" id="RHEA:13801"/>
        <dbReference type="ChEBI" id="CHEBI:15377"/>
        <dbReference type="ChEBI" id="CHEBI:15378"/>
        <dbReference type="ChEBI" id="CHEBI:17359"/>
        <dbReference type="ChEBI" id="CHEBI:29919"/>
        <dbReference type="ChEBI" id="CHEBI:57783"/>
        <dbReference type="ChEBI" id="CHEBI:58349"/>
        <dbReference type="EC" id="1.8.1.2"/>
    </reaction>
</comment>
<evidence type="ECO:0000313" key="17">
    <source>
        <dbReference type="Proteomes" id="UP000321272"/>
    </source>
</evidence>
<dbReference type="CDD" id="cd06199">
    <property type="entry name" value="SiR"/>
    <property type="match status" value="1"/>
</dbReference>
<comment type="cofactor">
    <cofactor evidence="11 12">
        <name>FMN</name>
        <dbReference type="ChEBI" id="CHEBI:58210"/>
    </cofactor>
    <text evidence="11 12">Binds 1 FMN per subunit.</text>
</comment>
<dbReference type="FunFam" id="3.40.50.80:FF:000001">
    <property type="entry name" value="NADPH--cytochrome P450 reductase 1"/>
    <property type="match status" value="1"/>
</dbReference>
<dbReference type="UniPathway" id="UPA00140">
    <property type="reaction ID" value="UER00207"/>
</dbReference>
<dbReference type="GO" id="GO:0010181">
    <property type="term" value="F:FMN binding"/>
    <property type="evidence" value="ECO:0007669"/>
    <property type="project" value="InterPro"/>
</dbReference>
<feature type="binding site" evidence="12">
    <location>
        <begin position="388"/>
        <end position="391"/>
    </location>
    <ligand>
        <name>FAD</name>
        <dbReference type="ChEBI" id="CHEBI:57692"/>
    </ligand>
</feature>
<dbReference type="InterPro" id="IPR003097">
    <property type="entry name" value="CysJ-like_FAD-binding"/>
</dbReference>
<dbReference type="InterPro" id="IPR029039">
    <property type="entry name" value="Flavoprotein-like_sf"/>
</dbReference>
<dbReference type="InterPro" id="IPR017927">
    <property type="entry name" value="FAD-bd_FR_type"/>
</dbReference>
<dbReference type="SUPFAM" id="SSF63380">
    <property type="entry name" value="Riboflavin synthase domain-like"/>
    <property type="match status" value="1"/>
</dbReference>
<feature type="binding site" evidence="12">
    <location>
        <position position="563"/>
    </location>
    <ligand>
        <name>NADP(+)</name>
        <dbReference type="ChEBI" id="CHEBI:58349"/>
    </ligand>
</feature>
<comment type="pathway">
    <text evidence="11">Sulfur metabolism; hydrogen sulfide biosynthesis; hydrogen sulfide from sulfite (NADPH route): step 1/1.</text>
</comment>
<evidence type="ECO:0000256" key="5">
    <source>
        <dbReference type="ARBA" id="ARBA00022827"/>
    </source>
</evidence>
<feature type="binding site" evidence="12">
    <location>
        <begin position="151"/>
        <end position="160"/>
    </location>
    <ligand>
        <name>FMN</name>
        <dbReference type="ChEBI" id="CHEBI:58210"/>
    </ligand>
</feature>
<keyword evidence="17" id="KW-1185">Reference proteome</keyword>
<dbReference type="Pfam" id="PF00175">
    <property type="entry name" value="NAD_binding_1"/>
    <property type="match status" value="1"/>
</dbReference>
<comment type="function">
    <text evidence="11">Component of the sulfite reductase complex that catalyzes the 6-electron reduction of sulfite to sulfide. This is one of several activities required for the biosynthesis of L-cysteine from sulfate. The flavoprotein component catalyzes the electron flow from NADPH -&gt; FAD -&gt; FMN to the hemoprotein component.</text>
</comment>
<evidence type="ECO:0000259" key="14">
    <source>
        <dbReference type="PROSITE" id="PS50902"/>
    </source>
</evidence>
<dbReference type="AlphaFoldDB" id="A0A5B8SQ60"/>
<reference evidence="16 17" key="1">
    <citation type="submission" date="2019-06" db="EMBL/GenBank/DDBJ databases">
        <title>Genome analyses of bacteria isolated from kimchi.</title>
        <authorList>
            <person name="Lee S."/>
            <person name="Ahn S."/>
            <person name="Roh S."/>
        </authorList>
    </citation>
    <scope>NUCLEOTIDE SEQUENCE [LARGE SCALE GENOMIC DNA]</scope>
    <source>
        <strain evidence="16 17">CBA4606</strain>
    </source>
</reference>
<dbReference type="PROSITE" id="PS51384">
    <property type="entry name" value="FAD_FR"/>
    <property type="match status" value="1"/>
</dbReference>
<evidence type="ECO:0000313" key="16">
    <source>
        <dbReference type="EMBL" id="QEA38157.1"/>
    </source>
</evidence>
<dbReference type="InterPro" id="IPR008254">
    <property type="entry name" value="Flavodoxin/NO_synth"/>
</dbReference>
<dbReference type="InterPro" id="IPR010199">
    <property type="entry name" value="CysJ"/>
</dbReference>
<feature type="binding site" evidence="12">
    <location>
        <position position="601"/>
    </location>
    <ligand>
        <name>FAD</name>
        <dbReference type="ChEBI" id="CHEBI:57692"/>
    </ligand>
</feature>
<dbReference type="PRINTS" id="PR00371">
    <property type="entry name" value="FPNCR"/>
</dbReference>
<dbReference type="NCBIfam" id="TIGR01931">
    <property type="entry name" value="cysJ"/>
    <property type="match status" value="1"/>
</dbReference>
<evidence type="ECO:0000256" key="3">
    <source>
        <dbReference type="ARBA" id="ARBA00022630"/>
    </source>
</evidence>
<evidence type="ECO:0000256" key="13">
    <source>
        <dbReference type="SAM" id="MobiDB-lite"/>
    </source>
</evidence>
<keyword evidence="4 11" id="KW-0288">FMN</keyword>
<dbReference type="Gene3D" id="3.40.50.360">
    <property type="match status" value="1"/>
</dbReference>
<keyword evidence="9 11" id="KW-0198">Cysteine biosynthesis</keyword>
<dbReference type="Proteomes" id="UP000321272">
    <property type="component" value="Chromosome"/>
</dbReference>
<evidence type="ECO:0000256" key="12">
    <source>
        <dbReference type="PIRSR" id="PIRSR000207-1"/>
    </source>
</evidence>
<keyword evidence="8 11" id="KW-0560">Oxidoreductase</keyword>
<dbReference type="InterPro" id="IPR001094">
    <property type="entry name" value="Flavdoxin-like"/>
</dbReference>
<evidence type="ECO:0000259" key="15">
    <source>
        <dbReference type="PROSITE" id="PS51384"/>
    </source>
</evidence>
<evidence type="ECO:0000256" key="9">
    <source>
        <dbReference type="ARBA" id="ARBA00023192"/>
    </source>
</evidence>
<dbReference type="Pfam" id="PF00258">
    <property type="entry name" value="Flavodoxin_1"/>
    <property type="match status" value="1"/>
</dbReference>
<dbReference type="Gene3D" id="3.40.50.80">
    <property type="entry name" value="Nucleotide-binding domain of ferredoxin-NADP reductase (FNR) module"/>
    <property type="match status" value="1"/>
</dbReference>
<evidence type="ECO:0000256" key="6">
    <source>
        <dbReference type="ARBA" id="ARBA00022857"/>
    </source>
</evidence>
<feature type="binding site" evidence="12">
    <location>
        <begin position="68"/>
        <end position="73"/>
    </location>
    <ligand>
        <name>FMN</name>
        <dbReference type="ChEBI" id="CHEBI:58210"/>
    </ligand>
</feature>
<dbReference type="PIRSF" id="PIRSF000207">
    <property type="entry name" value="SiR-FP_CysJ"/>
    <property type="match status" value="1"/>
</dbReference>